<protein>
    <submittedName>
        <fullName evidence="2">Putative FlgJ-related protein</fullName>
    </submittedName>
</protein>
<dbReference type="EMBL" id="SHKX01000010">
    <property type="protein sequence ID" value="RZU47459.1"/>
    <property type="molecule type" value="Genomic_DNA"/>
</dbReference>
<feature type="signal peptide" evidence="1">
    <location>
        <begin position="1"/>
        <end position="39"/>
    </location>
</feature>
<name>A0A4Q7ZC73_9GAMM</name>
<accession>A0A4Q7ZC73</accession>
<comment type="caution">
    <text evidence="2">The sequence shown here is derived from an EMBL/GenBank/DDBJ whole genome shotgun (WGS) entry which is preliminary data.</text>
</comment>
<feature type="chain" id="PRO_5020741482" evidence="1">
    <location>
        <begin position="40"/>
        <end position="228"/>
    </location>
</feature>
<keyword evidence="1" id="KW-0732">Signal</keyword>
<evidence type="ECO:0000256" key="1">
    <source>
        <dbReference type="SAM" id="SignalP"/>
    </source>
</evidence>
<dbReference type="AlphaFoldDB" id="A0A4Q7ZC73"/>
<dbReference type="InterPro" id="IPR053195">
    <property type="entry name" value="Bax-like"/>
</dbReference>
<sequence>MICDWPMRPNNSSLATSKPRLLPRLLAVGLSLIAAAAQARPAPPPWAAMGARLQTLNREILADRQRVDAIARQYLSSDDISEDDFNWLKLNAEKYGLEPRQRGDRNFFNALLSRMDVVPPSLALAQGWLEYGWRKPKPTRFPPACAPRCMAGNRTLAPEDMHAWVLTINTEPAGANFRTVRAQLRQQKRPLSGRTLAPALEPLTSEHGRYTARLTTVIRQFKMDRWDP</sequence>
<reference evidence="2 3" key="1">
    <citation type="submission" date="2019-02" db="EMBL/GenBank/DDBJ databases">
        <title>Genomic Encyclopedia of Type Strains, Phase IV (KMG-IV): sequencing the most valuable type-strain genomes for metagenomic binning, comparative biology and taxonomic classification.</title>
        <authorList>
            <person name="Goeker M."/>
        </authorList>
    </citation>
    <scope>NUCLEOTIDE SEQUENCE [LARGE SCALE GENOMIC DNA]</scope>
    <source>
        <strain evidence="2 3">DSM 105135</strain>
    </source>
</reference>
<evidence type="ECO:0000313" key="3">
    <source>
        <dbReference type="Proteomes" id="UP000292423"/>
    </source>
</evidence>
<dbReference type="PANTHER" id="PTHR40572">
    <property type="entry name" value="PROTEIN BAX"/>
    <property type="match status" value="1"/>
</dbReference>
<proteinExistence type="predicted"/>
<organism evidence="2 3">
    <name type="scientific">Fluviicoccus keumensis</name>
    <dbReference type="NCBI Taxonomy" id="1435465"/>
    <lineage>
        <taxon>Bacteria</taxon>
        <taxon>Pseudomonadati</taxon>
        <taxon>Pseudomonadota</taxon>
        <taxon>Gammaproteobacteria</taxon>
        <taxon>Moraxellales</taxon>
        <taxon>Moraxellaceae</taxon>
        <taxon>Fluviicoccus</taxon>
    </lineage>
</organism>
<dbReference type="Proteomes" id="UP000292423">
    <property type="component" value="Unassembled WGS sequence"/>
</dbReference>
<keyword evidence="3" id="KW-1185">Reference proteome</keyword>
<dbReference type="PANTHER" id="PTHR40572:SF1">
    <property type="entry name" value="PROTEIN BAX"/>
    <property type="match status" value="1"/>
</dbReference>
<evidence type="ECO:0000313" key="2">
    <source>
        <dbReference type="EMBL" id="RZU47459.1"/>
    </source>
</evidence>
<gene>
    <name evidence="2" type="ORF">EV700_0421</name>
</gene>